<dbReference type="GeneID" id="81467879"/>
<name>A0A9W9UTU4_9EURO</name>
<dbReference type="CDD" id="cd14688">
    <property type="entry name" value="bZIP_YAP"/>
    <property type="match status" value="1"/>
</dbReference>
<sequence>MKIKKTEGVNDGPTTSSARIRENQRRSRQRRKEYIQHLEQRLSSFERLGVEATQEVQKAGRKVAVENGLLRSLLNLHGVTEPQIEQYLQSQRRSTSSPLSQNPPVVSQISATSRLRAIPSEALPDYKSSPAAPPPPDIKDPPPEVKPVGTRSPQKGDMIMHTDTSNVQESSEEQESATTESVSEPQQLDRVQDKGQYTSCEDAAKMVASIRNYPDSRDVRSDLGCASESNCMVKNMSIFDVLDK</sequence>
<reference evidence="2" key="1">
    <citation type="submission" date="2022-12" db="EMBL/GenBank/DDBJ databases">
        <authorList>
            <person name="Petersen C."/>
        </authorList>
    </citation>
    <scope>NUCLEOTIDE SEQUENCE</scope>
    <source>
        <strain evidence="2">IBT 3081</strain>
    </source>
</reference>
<evidence type="ECO:0000313" key="2">
    <source>
        <dbReference type="EMBL" id="KAJ5356364.1"/>
    </source>
</evidence>
<proteinExistence type="predicted"/>
<evidence type="ECO:0000256" key="1">
    <source>
        <dbReference type="SAM" id="MobiDB-lite"/>
    </source>
</evidence>
<evidence type="ECO:0000313" key="3">
    <source>
        <dbReference type="Proteomes" id="UP001147752"/>
    </source>
</evidence>
<dbReference type="EMBL" id="JAPZBT010000006">
    <property type="protein sequence ID" value="KAJ5356364.1"/>
    <property type="molecule type" value="Genomic_DNA"/>
</dbReference>
<dbReference type="PANTHER" id="PTHR42070:SF1">
    <property type="entry name" value="FILAMENT ASSOCIATED PROTEIN, PUTATIVE (AFU_ORTHOLOGUE AFUA_8G06630)-RELATED"/>
    <property type="match status" value="1"/>
</dbReference>
<feature type="region of interest" description="Disordered" evidence="1">
    <location>
        <begin position="123"/>
        <end position="196"/>
    </location>
</feature>
<dbReference type="Gene3D" id="1.20.5.170">
    <property type="match status" value="1"/>
</dbReference>
<dbReference type="PANTHER" id="PTHR42070">
    <property type="entry name" value="FILAMENT ASSOCIATED PROTEIN, PUTATIVE (AFU_ORTHOLOGUE AFUA_8G06630)-RELATED"/>
    <property type="match status" value="1"/>
</dbReference>
<organism evidence="2 3">
    <name type="scientific">Penicillium concentricum</name>
    <dbReference type="NCBI Taxonomy" id="293559"/>
    <lineage>
        <taxon>Eukaryota</taxon>
        <taxon>Fungi</taxon>
        <taxon>Dikarya</taxon>
        <taxon>Ascomycota</taxon>
        <taxon>Pezizomycotina</taxon>
        <taxon>Eurotiomycetes</taxon>
        <taxon>Eurotiomycetidae</taxon>
        <taxon>Eurotiales</taxon>
        <taxon>Aspergillaceae</taxon>
        <taxon>Penicillium</taxon>
    </lineage>
</organism>
<feature type="region of interest" description="Disordered" evidence="1">
    <location>
        <begin position="88"/>
        <end position="108"/>
    </location>
</feature>
<accession>A0A9W9UTU4</accession>
<protein>
    <recommendedName>
        <fullName evidence="4">BZIP domain-containing protein</fullName>
    </recommendedName>
</protein>
<evidence type="ECO:0008006" key="4">
    <source>
        <dbReference type="Google" id="ProtNLM"/>
    </source>
</evidence>
<dbReference type="Proteomes" id="UP001147752">
    <property type="component" value="Unassembled WGS sequence"/>
</dbReference>
<dbReference type="AlphaFoldDB" id="A0A9W9UTU4"/>
<dbReference type="OrthoDB" id="4505928at2759"/>
<dbReference type="GO" id="GO:0003700">
    <property type="term" value="F:DNA-binding transcription factor activity"/>
    <property type="evidence" value="ECO:0007669"/>
    <property type="project" value="InterPro"/>
</dbReference>
<dbReference type="SUPFAM" id="SSF57959">
    <property type="entry name" value="Leucine zipper domain"/>
    <property type="match status" value="1"/>
</dbReference>
<gene>
    <name evidence="2" type="ORF">N7517_010973</name>
</gene>
<feature type="region of interest" description="Disordered" evidence="1">
    <location>
        <begin position="1"/>
        <end position="31"/>
    </location>
</feature>
<dbReference type="RefSeq" id="XP_056574511.1">
    <property type="nucleotide sequence ID" value="XM_056728696.1"/>
</dbReference>
<keyword evidence="3" id="KW-1185">Reference proteome</keyword>
<dbReference type="InterPro" id="IPR046347">
    <property type="entry name" value="bZIP_sf"/>
</dbReference>
<comment type="caution">
    <text evidence="2">The sequence shown here is derived from an EMBL/GenBank/DDBJ whole genome shotgun (WGS) entry which is preliminary data.</text>
</comment>
<reference evidence="2" key="2">
    <citation type="journal article" date="2023" name="IMA Fungus">
        <title>Comparative genomic study of the Penicillium genus elucidates a diverse pangenome and 15 lateral gene transfer events.</title>
        <authorList>
            <person name="Petersen C."/>
            <person name="Sorensen T."/>
            <person name="Nielsen M.R."/>
            <person name="Sondergaard T.E."/>
            <person name="Sorensen J.L."/>
            <person name="Fitzpatrick D.A."/>
            <person name="Frisvad J.C."/>
            <person name="Nielsen K.L."/>
        </authorList>
    </citation>
    <scope>NUCLEOTIDE SEQUENCE</scope>
    <source>
        <strain evidence="2">IBT 3081</strain>
    </source>
</reference>